<proteinExistence type="predicted"/>
<name>A0A645DWZ2_9ZZZZ</name>
<comment type="caution">
    <text evidence="1">The sequence shown here is derived from an EMBL/GenBank/DDBJ whole genome shotgun (WGS) entry which is preliminary data.</text>
</comment>
<evidence type="ECO:0000313" key="1">
    <source>
        <dbReference type="EMBL" id="MPM93866.1"/>
    </source>
</evidence>
<dbReference type="AlphaFoldDB" id="A0A645DWZ2"/>
<accession>A0A645DWZ2</accession>
<gene>
    <name evidence="1" type="ORF">SDC9_141008</name>
</gene>
<dbReference type="EMBL" id="VSSQ01040580">
    <property type="protein sequence ID" value="MPM93866.1"/>
    <property type="molecule type" value="Genomic_DNA"/>
</dbReference>
<sequence>MKFPERETGNVVHSIYGIHGEAFEKPVGYHSGTTLHGFFTWLEEYAQGSVKVSGFCQVFGCTKHHSGMSIVPAEVRFSVTLAFVGQVVVFLYGQCIKLGTQSDGFGTVAHFESGYHPIFAYTLYQLVGSKRLYYFGNVFGGVKFLH</sequence>
<organism evidence="1">
    <name type="scientific">bioreactor metagenome</name>
    <dbReference type="NCBI Taxonomy" id="1076179"/>
    <lineage>
        <taxon>unclassified sequences</taxon>
        <taxon>metagenomes</taxon>
        <taxon>ecological metagenomes</taxon>
    </lineage>
</organism>
<reference evidence="1" key="1">
    <citation type="submission" date="2019-08" db="EMBL/GenBank/DDBJ databases">
        <authorList>
            <person name="Kucharzyk K."/>
            <person name="Murdoch R.W."/>
            <person name="Higgins S."/>
            <person name="Loffler F."/>
        </authorList>
    </citation>
    <scope>NUCLEOTIDE SEQUENCE</scope>
</reference>
<protein>
    <submittedName>
        <fullName evidence="1">Uncharacterized protein</fullName>
    </submittedName>
</protein>